<dbReference type="SMART" id="SM00382">
    <property type="entry name" value="AAA"/>
    <property type="match status" value="1"/>
</dbReference>
<protein>
    <recommendedName>
        <fullName evidence="10">Quaternary amine transport ATP-binding protein</fullName>
        <ecNumber evidence="10">7.6.2.9</ecNumber>
    </recommendedName>
</protein>
<dbReference type="GO" id="GO:0005524">
    <property type="term" value="F:ATP binding"/>
    <property type="evidence" value="ECO:0007669"/>
    <property type="project" value="UniProtKB-UniRule"/>
</dbReference>
<feature type="domain" description="ABC transporter" evidence="11">
    <location>
        <begin position="5"/>
        <end position="239"/>
    </location>
</feature>
<evidence type="ECO:0000256" key="4">
    <source>
        <dbReference type="ARBA" id="ARBA00022741"/>
    </source>
</evidence>
<dbReference type="GO" id="GO:0031460">
    <property type="term" value="P:glycine betaine transport"/>
    <property type="evidence" value="ECO:0007669"/>
    <property type="project" value="InterPro"/>
</dbReference>
<comment type="subcellular location">
    <subcellularLocation>
        <location evidence="10">Cell inner membrane</location>
        <topology evidence="10">Peripheral membrane protein</topology>
    </subcellularLocation>
</comment>
<dbReference type="RefSeq" id="WP_134158778.1">
    <property type="nucleotide sequence ID" value="NZ_SORF01000003.1"/>
</dbReference>
<gene>
    <name evidence="13" type="ORF">C7445_10385</name>
</gene>
<evidence type="ECO:0000256" key="7">
    <source>
        <dbReference type="ARBA" id="ARBA00052482"/>
    </source>
</evidence>
<evidence type="ECO:0000259" key="12">
    <source>
        <dbReference type="PROSITE" id="PS51371"/>
    </source>
</evidence>
<dbReference type="NCBIfam" id="TIGR01186">
    <property type="entry name" value="proV"/>
    <property type="match status" value="1"/>
</dbReference>
<feature type="domain" description="CBS" evidence="12">
    <location>
        <begin position="317"/>
        <end position="377"/>
    </location>
</feature>
<keyword evidence="6 9" id="KW-0129">CBS domain</keyword>
<evidence type="ECO:0000259" key="11">
    <source>
        <dbReference type="PROSITE" id="PS50893"/>
    </source>
</evidence>
<dbReference type="OrthoDB" id="2374252at2"/>
<accession>A0A4R8LSH7</accession>
<dbReference type="InterPro" id="IPR000644">
    <property type="entry name" value="CBS_dom"/>
</dbReference>
<keyword evidence="10" id="KW-1003">Cell membrane</keyword>
<evidence type="ECO:0000256" key="9">
    <source>
        <dbReference type="PROSITE-ProRule" id="PRU00703"/>
    </source>
</evidence>
<dbReference type="InterPro" id="IPR027417">
    <property type="entry name" value="P-loop_NTPase"/>
</dbReference>
<dbReference type="PANTHER" id="PTHR43117:SF4">
    <property type="entry name" value="OSMOPROTECTANT IMPORT ATP-BINDING PROTEIN OSMV"/>
    <property type="match status" value="1"/>
</dbReference>
<keyword evidence="14" id="KW-1185">Reference proteome</keyword>
<dbReference type="GO" id="GO:0005886">
    <property type="term" value="C:plasma membrane"/>
    <property type="evidence" value="ECO:0007669"/>
    <property type="project" value="UniProtKB-SubCell"/>
</dbReference>
<keyword evidence="4 10" id="KW-0547">Nucleotide-binding</keyword>
<dbReference type="SMART" id="SM00116">
    <property type="entry name" value="CBS"/>
    <property type="match status" value="2"/>
</dbReference>
<dbReference type="InterPro" id="IPR046342">
    <property type="entry name" value="CBS_dom_sf"/>
</dbReference>
<dbReference type="EMBL" id="SORF01000003">
    <property type="protein sequence ID" value="TDY50042.1"/>
    <property type="molecule type" value="Genomic_DNA"/>
</dbReference>
<dbReference type="GO" id="GO:0016887">
    <property type="term" value="F:ATP hydrolysis activity"/>
    <property type="evidence" value="ECO:0007669"/>
    <property type="project" value="UniProtKB-UniRule"/>
</dbReference>
<dbReference type="Gene3D" id="3.10.580.10">
    <property type="entry name" value="CBS-domain"/>
    <property type="match status" value="1"/>
</dbReference>
<keyword evidence="10" id="KW-0997">Cell inner membrane</keyword>
<evidence type="ECO:0000256" key="1">
    <source>
        <dbReference type="ARBA" id="ARBA00005417"/>
    </source>
</evidence>
<keyword evidence="2 10" id="KW-0813">Transport</keyword>
<keyword evidence="3" id="KW-0677">Repeat</keyword>
<evidence type="ECO:0000256" key="2">
    <source>
        <dbReference type="ARBA" id="ARBA00022448"/>
    </source>
</evidence>
<dbReference type="Proteomes" id="UP000294581">
    <property type="component" value="Unassembled WGS sequence"/>
</dbReference>
<dbReference type="Gene3D" id="3.40.50.300">
    <property type="entry name" value="P-loop containing nucleotide triphosphate hydrolases"/>
    <property type="match status" value="1"/>
</dbReference>
<dbReference type="PROSITE" id="PS51371">
    <property type="entry name" value="CBS"/>
    <property type="match status" value="2"/>
</dbReference>
<dbReference type="GO" id="GO:0015418">
    <property type="term" value="F:ABC-type quaternary ammonium compound transporting activity"/>
    <property type="evidence" value="ECO:0007669"/>
    <property type="project" value="UniProtKB-EC"/>
</dbReference>
<comment type="similarity">
    <text evidence="1 10">Belongs to the ABC transporter superfamily.</text>
</comment>
<evidence type="ECO:0000256" key="5">
    <source>
        <dbReference type="ARBA" id="ARBA00022840"/>
    </source>
</evidence>
<dbReference type="InterPro" id="IPR005892">
    <property type="entry name" value="Gly-betaine_transp_ATP-bd"/>
</dbReference>
<dbReference type="InterPro" id="IPR017871">
    <property type="entry name" value="ABC_transporter-like_CS"/>
</dbReference>
<evidence type="ECO:0000256" key="8">
    <source>
        <dbReference type="ARBA" id="ARBA00063934"/>
    </source>
</evidence>
<sequence>MTRSIEFTSVYKSFGGKSIVQDLNLSIEKGHLVTLIGPSGCGKTTTLKMINRLIEPTSGAICVNGVDLSQVDPVELRREIGYVIQQIGLFPHLTIEENISLVPRMKGIPKSACLRRAYELLDLMGMDPSAFATRYPKQLSGGQQQRVGVARALAADPEIILMDEPFSALDPISREQLQDEIAKLQAELQKTIVFVTHDMDEALKIADQIVLMQHGKIIQHDVPEQILRHPKNDFVRQFVGEKRFAQAGTRAVVDDAIVQAITVRPNRGIAECIQLMRTRRVNALIVTDRSGHYLGVVDAVRVLDRFADEGATAATVMNRDVPVIHPNEEVARVVQLLQGEGHGFLPVLDDEGRLLGAVTRGSVLKLMTPTGEEVRDSAALASVQQ</sequence>
<reference evidence="13 14" key="1">
    <citation type="submission" date="2019-03" db="EMBL/GenBank/DDBJ databases">
        <title>Genomic Encyclopedia of Type Strains, Phase IV (KMG-IV): sequencing the most valuable type-strain genomes for metagenomic binning, comparative biology and taxonomic classification.</title>
        <authorList>
            <person name="Goeker M."/>
        </authorList>
    </citation>
    <scope>NUCLEOTIDE SEQUENCE [LARGE SCALE GENOMIC DNA]</scope>
    <source>
        <strain evidence="13 14">DSM 17974</strain>
    </source>
</reference>
<evidence type="ECO:0000256" key="3">
    <source>
        <dbReference type="ARBA" id="ARBA00022737"/>
    </source>
</evidence>
<dbReference type="PROSITE" id="PS50893">
    <property type="entry name" value="ABC_TRANSPORTER_2"/>
    <property type="match status" value="1"/>
</dbReference>
<dbReference type="Pfam" id="PF00571">
    <property type="entry name" value="CBS"/>
    <property type="match status" value="2"/>
</dbReference>
<evidence type="ECO:0000313" key="13">
    <source>
        <dbReference type="EMBL" id="TDY50042.1"/>
    </source>
</evidence>
<dbReference type="SUPFAM" id="SSF52540">
    <property type="entry name" value="P-loop containing nucleoside triphosphate hydrolases"/>
    <property type="match status" value="1"/>
</dbReference>
<dbReference type="FunFam" id="3.40.50.300:FF:000425">
    <property type="entry name" value="Probable ABC transporter, ATP-binding subunit"/>
    <property type="match status" value="1"/>
</dbReference>
<dbReference type="AlphaFoldDB" id="A0A4R8LSH7"/>
<evidence type="ECO:0000256" key="10">
    <source>
        <dbReference type="RuleBase" id="RU369116"/>
    </source>
</evidence>
<dbReference type="PROSITE" id="PS00211">
    <property type="entry name" value="ABC_TRANSPORTER_1"/>
    <property type="match status" value="1"/>
</dbReference>
<comment type="subunit">
    <text evidence="10">The complex is probably composed of two ATP-binding proteins, two transmembrane proteins and a solute-binding protein.</text>
</comment>
<feature type="domain" description="CBS" evidence="12">
    <location>
        <begin position="256"/>
        <end position="312"/>
    </location>
</feature>
<dbReference type="InterPro" id="IPR003439">
    <property type="entry name" value="ABC_transporter-like_ATP-bd"/>
</dbReference>
<dbReference type="SUPFAM" id="SSF54631">
    <property type="entry name" value="CBS-domain pair"/>
    <property type="match status" value="1"/>
</dbReference>
<proteinExistence type="inferred from homology"/>
<comment type="catalytic activity">
    <reaction evidence="7">
        <text>a quaternary ammonium(out) + ATP + H2O = a quaternary ammonium(in) + ADP + phosphate + H(+)</text>
        <dbReference type="Rhea" id="RHEA:11036"/>
        <dbReference type="ChEBI" id="CHEBI:15377"/>
        <dbReference type="ChEBI" id="CHEBI:15378"/>
        <dbReference type="ChEBI" id="CHEBI:30616"/>
        <dbReference type="ChEBI" id="CHEBI:35267"/>
        <dbReference type="ChEBI" id="CHEBI:43474"/>
        <dbReference type="ChEBI" id="CHEBI:456216"/>
        <dbReference type="EC" id="7.6.2.9"/>
    </reaction>
</comment>
<evidence type="ECO:0000313" key="14">
    <source>
        <dbReference type="Proteomes" id="UP000294581"/>
    </source>
</evidence>
<name>A0A4R8LSH7_9BACL</name>
<keyword evidence="5 10" id="KW-0067">ATP-binding</keyword>
<dbReference type="Pfam" id="PF00005">
    <property type="entry name" value="ABC_tran"/>
    <property type="match status" value="1"/>
</dbReference>
<organism evidence="13 14">
    <name type="scientific">Alicyclobacillus sacchari</name>
    <dbReference type="NCBI Taxonomy" id="392010"/>
    <lineage>
        <taxon>Bacteria</taxon>
        <taxon>Bacillati</taxon>
        <taxon>Bacillota</taxon>
        <taxon>Bacilli</taxon>
        <taxon>Bacillales</taxon>
        <taxon>Alicyclobacillaceae</taxon>
        <taxon>Alicyclobacillus</taxon>
    </lineage>
</organism>
<dbReference type="EC" id="7.6.2.9" evidence="10"/>
<keyword evidence="10" id="KW-0472">Membrane</keyword>
<comment type="caution">
    <text evidence="13">The sequence shown here is derived from an EMBL/GenBank/DDBJ whole genome shotgun (WGS) entry which is preliminary data.</text>
</comment>
<dbReference type="InterPro" id="IPR003593">
    <property type="entry name" value="AAA+_ATPase"/>
</dbReference>
<comment type="subunit">
    <text evidence="8">The complex is composed of two ATP-binding proteins (OpuCA), two transmembrane proteins (OpuCB and OpuCD) and a solute-binding protein (OpuCC).</text>
</comment>
<evidence type="ECO:0000256" key="6">
    <source>
        <dbReference type="ARBA" id="ARBA00023122"/>
    </source>
</evidence>
<dbReference type="GO" id="GO:0006865">
    <property type="term" value="P:amino acid transport"/>
    <property type="evidence" value="ECO:0007669"/>
    <property type="project" value="UniProtKB-UniRule"/>
</dbReference>
<dbReference type="PANTHER" id="PTHR43117">
    <property type="entry name" value="OSMOPROTECTANT IMPORT ATP-BINDING PROTEIN OSMV"/>
    <property type="match status" value="1"/>
</dbReference>